<keyword evidence="2" id="KW-0496">Mitochondrion</keyword>
<dbReference type="Gene3D" id="1.10.287.3510">
    <property type="match status" value="1"/>
</dbReference>
<evidence type="ECO:0000313" key="2">
    <source>
        <dbReference type="EMBL" id="BBA10661.1"/>
    </source>
</evidence>
<proteinExistence type="predicted"/>
<keyword evidence="1" id="KW-0472">Membrane</keyword>
<dbReference type="AlphaFoldDB" id="A0A224A215"/>
<dbReference type="EMBL" id="LC172095">
    <property type="protein sequence ID" value="BBA10661.1"/>
    <property type="molecule type" value="Genomic_DNA"/>
</dbReference>
<protein>
    <submittedName>
        <fullName evidence="2">NADH dehydrogenase subunit 4L</fullName>
    </submittedName>
</protein>
<geneLocation type="mitochondrion" evidence="2"/>
<feature type="transmembrane region" description="Helical" evidence="1">
    <location>
        <begin position="29"/>
        <end position="48"/>
    </location>
</feature>
<gene>
    <name evidence="2" type="primary">ND4L</name>
</gene>
<keyword evidence="1" id="KW-1133">Transmembrane helix</keyword>
<name>A0A224A215_9EUPU</name>
<keyword evidence="1" id="KW-0812">Transmembrane</keyword>
<reference evidence="2" key="1">
    <citation type="journal article" date="2017" name="Zool. J. Linn. Soc.">
        <title>Molecular phylogeny, frequent parallel evolution and new system of Japanese clausiliid land snails (Gastropoda: Stylommatophora).</title>
        <authorList>
            <person name="Motochin R."/>
            <person name="Wang M."/>
            <person name="Ueshima R."/>
        </authorList>
    </citation>
    <scope>NUCLEOTIDE SEQUENCE</scope>
    <source>
        <strain evidence="2">C760</strain>
        <tissue evidence="2">Muscle</tissue>
    </source>
</reference>
<organism evidence="2">
    <name type="scientific">Reinia hungerfordiana tokushimensis</name>
    <dbReference type="NCBI Taxonomy" id="1885839"/>
    <lineage>
        <taxon>Eukaryota</taxon>
        <taxon>Metazoa</taxon>
        <taxon>Spiralia</taxon>
        <taxon>Lophotrochozoa</taxon>
        <taxon>Mollusca</taxon>
        <taxon>Gastropoda</taxon>
        <taxon>Heterobranchia</taxon>
        <taxon>Euthyneura</taxon>
        <taxon>Panpulmonata</taxon>
        <taxon>Eupulmonata</taxon>
        <taxon>Stylommatophora</taxon>
        <taxon>Helicina</taxon>
        <taxon>Clausilioidea</taxon>
        <taxon>Clausiliidae</taxon>
        <taxon>Phaedusinae</taxon>
        <taxon>Reinia</taxon>
    </lineage>
</organism>
<sequence>MFYLWGISLLMVLLLIRLQFISKYYISTLLVLESVMVSSLIITLYVSLKLFSSLSVFLILLTFIVCEAALGLTLLLTYIKLQGSDYINSPFIGN</sequence>
<evidence type="ECO:0000256" key="1">
    <source>
        <dbReference type="SAM" id="Phobius"/>
    </source>
</evidence>
<accession>A0A224A215</accession>
<feature type="transmembrane region" description="Helical" evidence="1">
    <location>
        <begin position="55"/>
        <end position="79"/>
    </location>
</feature>